<evidence type="ECO:0000313" key="1">
    <source>
        <dbReference type="EMBL" id="PON58644.1"/>
    </source>
</evidence>
<proteinExistence type="predicted"/>
<dbReference type="EMBL" id="JXTB01000147">
    <property type="protein sequence ID" value="PON58644.1"/>
    <property type="molecule type" value="Genomic_DNA"/>
</dbReference>
<reference evidence="2" key="1">
    <citation type="submission" date="2016-06" db="EMBL/GenBank/DDBJ databases">
        <title>Parallel loss of symbiosis genes in relatives of nitrogen-fixing non-legume Parasponia.</title>
        <authorList>
            <person name="Van Velzen R."/>
            <person name="Holmer R."/>
            <person name="Bu F."/>
            <person name="Rutten L."/>
            <person name="Van Zeijl A."/>
            <person name="Liu W."/>
            <person name="Santuari L."/>
            <person name="Cao Q."/>
            <person name="Sharma T."/>
            <person name="Shen D."/>
            <person name="Roswanjaya Y."/>
            <person name="Wardhani T."/>
            <person name="Kalhor M.S."/>
            <person name="Jansen J."/>
            <person name="Van den Hoogen J."/>
            <person name="Gungor B."/>
            <person name="Hartog M."/>
            <person name="Hontelez J."/>
            <person name="Verver J."/>
            <person name="Yang W.-C."/>
            <person name="Schijlen E."/>
            <person name="Repin R."/>
            <person name="Schilthuizen M."/>
            <person name="Schranz E."/>
            <person name="Heidstra R."/>
            <person name="Miyata K."/>
            <person name="Fedorova E."/>
            <person name="Kohlen W."/>
            <person name="Bisseling T."/>
            <person name="Smit S."/>
            <person name="Geurts R."/>
        </authorList>
    </citation>
    <scope>NUCLEOTIDE SEQUENCE [LARGE SCALE GENOMIC DNA]</scope>
    <source>
        <strain evidence="2">cv. WU1-14</strain>
    </source>
</reference>
<evidence type="ECO:0000313" key="2">
    <source>
        <dbReference type="Proteomes" id="UP000237105"/>
    </source>
</evidence>
<dbReference type="Proteomes" id="UP000237105">
    <property type="component" value="Unassembled WGS sequence"/>
</dbReference>
<accession>A0A2P5CCD3</accession>
<comment type="caution">
    <text evidence="1">The sequence shown here is derived from an EMBL/GenBank/DDBJ whole genome shotgun (WGS) entry which is preliminary data.</text>
</comment>
<organism evidence="1 2">
    <name type="scientific">Parasponia andersonii</name>
    <name type="common">Sponia andersonii</name>
    <dbReference type="NCBI Taxonomy" id="3476"/>
    <lineage>
        <taxon>Eukaryota</taxon>
        <taxon>Viridiplantae</taxon>
        <taxon>Streptophyta</taxon>
        <taxon>Embryophyta</taxon>
        <taxon>Tracheophyta</taxon>
        <taxon>Spermatophyta</taxon>
        <taxon>Magnoliopsida</taxon>
        <taxon>eudicotyledons</taxon>
        <taxon>Gunneridae</taxon>
        <taxon>Pentapetalae</taxon>
        <taxon>rosids</taxon>
        <taxon>fabids</taxon>
        <taxon>Rosales</taxon>
        <taxon>Cannabaceae</taxon>
        <taxon>Parasponia</taxon>
    </lineage>
</organism>
<keyword evidence="2" id="KW-1185">Reference proteome</keyword>
<dbReference type="AlphaFoldDB" id="A0A2P5CCD3"/>
<gene>
    <name evidence="1" type="ORF">PanWU01x14_165340</name>
</gene>
<name>A0A2P5CCD3_PARAD</name>
<protein>
    <submittedName>
        <fullName evidence="1">Uncharacterized protein</fullName>
    </submittedName>
</protein>
<sequence length="136" mass="15568">MRAIRLHSSHYFCKITYLPISTITIPIPKSITRRRSRKRRYRRRYAVPYPARRNRGYRVWTKGGEAVIKTLLRDNPARPPSRRRRRLLRRRRSRLMMIMIKTLQFKTRLVVLGLDRVISAGPGGGGGGGGGDGGAG</sequence>